<dbReference type="Pfam" id="PF02875">
    <property type="entry name" value="Mur_ligase_C"/>
    <property type="match status" value="1"/>
</dbReference>
<comment type="subcellular location">
    <subcellularLocation>
        <location evidence="1 7 8">Cytoplasm</location>
    </subcellularLocation>
</comment>
<dbReference type="AlphaFoldDB" id="A0A249LHG2"/>
<sequence length="463" mass="49571">MALNFSKSKILILGGGVTGTALANSLTRRGATIAIADDKKIEDSAFSTLLSDDVDISQWEMAVVSPGWKPTHPLIHKLVEAGVEITNEIDLAWMIKQEQAPHQRWFAVTGTNGKTTTVEMTAAAMRAGGLHAIACGNVGDTVIDAVESKENYDVLVLELSSFQIHWMSSAQFTASALLNIADDHTDWHGDFQEYARTKISLLDSSSTGILNADDEEVIKRSVHWKGRKVFFTLDTPAPGEIGVVEDLLVDRAFVADPQEAAMICELKEIQPTVPHNVSNALAAAGLARAAGVNHESIRSALATFTPGRHRIEQVLSSGGITWIDDSKATNPHAASASIMSALSVVWIAGGLAKGAGLDELVKRCGKRIKAAVLIGQDKSIIAKALRDNAPHIAILEIDTPAQYQVGSTENSLMEDVVAAAREFAVEGDTVLLAPACASMDQFINYADRGDRFAQAVKKVIADE</sequence>
<keyword evidence="4 7" id="KW-0436">Ligase</keyword>
<dbReference type="GO" id="GO:0071555">
    <property type="term" value="P:cell wall organization"/>
    <property type="evidence" value="ECO:0007669"/>
    <property type="project" value="UniProtKB-KW"/>
</dbReference>
<dbReference type="PANTHER" id="PTHR43692:SF1">
    <property type="entry name" value="UDP-N-ACETYLMURAMOYLALANINE--D-GLUTAMATE LIGASE"/>
    <property type="match status" value="1"/>
</dbReference>
<keyword evidence="7 8" id="KW-0132">Cell division</keyword>
<comment type="similarity">
    <text evidence="7">Belongs to the MurCDEF family.</text>
</comment>
<keyword evidence="5 7" id="KW-0547">Nucleotide-binding</keyword>
<organism evidence="11 12">
    <name type="scientific">Candidatus Planktophila limnetica</name>
    <dbReference type="NCBI Taxonomy" id="573600"/>
    <lineage>
        <taxon>Bacteria</taxon>
        <taxon>Bacillati</taxon>
        <taxon>Actinomycetota</taxon>
        <taxon>Actinomycetes</taxon>
        <taxon>Candidatus Nanopelagicales</taxon>
        <taxon>Candidatus Nanopelagicaceae</taxon>
        <taxon>Candidatus Planktophila</taxon>
    </lineage>
</organism>
<evidence type="ECO:0000313" key="12">
    <source>
        <dbReference type="Proteomes" id="UP000217221"/>
    </source>
</evidence>
<evidence type="ECO:0000256" key="3">
    <source>
        <dbReference type="ARBA" id="ARBA00022490"/>
    </source>
</evidence>
<evidence type="ECO:0000256" key="4">
    <source>
        <dbReference type="ARBA" id="ARBA00022598"/>
    </source>
</evidence>
<name>A0A249LHG2_9ACTN</name>
<gene>
    <name evidence="7" type="primary">murD</name>
    <name evidence="11" type="ORF">PHILAsVB114_04110</name>
</gene>
<accession>A0A249LHG2</accession>
<dbReference type="SUPFAM" id="SSF53244">
    <property type="entry name" value="MurD-like peptide ligases, peptide-binding domain"/>
    <property type="match status" value="1"/>
</dbReference>
<evidence type="ECO:0000259" key="9">
    <source>
        <dbReference type="Pfam" id="PF02875"/>
    </source>
</evidence>
<dbReference type="InterPro" id="IPR013221">
    <property type="entry name" value="Mur_ligase_cen"/>
</dbReference>
<evidence type="ECO:0000256" key="6">
    <source>
        <dbReference type="ARBA" id="ARBA00022840"/>
    </source>
</evidence>
<evidence type="ECO:0000256" key="2">
    <source>
        <dbReference type="ARBA" id="ARBA00004752"/>
    </source>
</evidence>
<dbReference type="GO" id="GO:0005737">
    <property type="term" value="C:cytoplasm"/>
    <property type="evidence" value="ECO:0007669"/>
    <property type="project" value="UniProtKB-SubCell"/>
</dbReference>
<dbReference type="SUPFAM" id="SSF53623">
    <property type="entry name" value="MurD-like peptide ligases, catalytic domain"/>
    <property type="match status" value="1"/>
</dbReference>
<dbReference type="Gene3D" id="3.40.50.720">
    <property type="entry name" value="NAD(P)-binding Rossmann-like Domain"/>
    <property type="match status" value="1"/>
</dbReference>
<dbReference type="InterPro" id="IPR036565">
    <property type="entry name" value="Mur-like_cat_sf"/>
</dbReference>
<keyword evidence="7 8" id="KW-0573">Peptidoglycan synthesis</keyword>
<keyword evidence="7 8" id="KW-0133">Cell shape</keyword>
<dbReference type="GO" id="GO:0009252">
    <property type="term" value="P:peptidoglycan biosynthetic process"/>
    <property type="evidence" value="ECO:0007669"/>
    <property type="project" value="UniProtKB-UniRule"/>
</dbReference>
<protein>
    <recommendedName>
        <fullName evidence="7 8">UDP-N-acetylmuramoylalanine--D-glutamate ligase</fullName>
        <ecNumber evidence="7 8">6.3.2.9</ecNumber>
    </recommendedName>
    <alternativeName>
        <fullName evidence="7">D-glutamic acid-adding enzyme</fullName>
    </alternativeName>
    <alternativeName>
        <fullName evidence="7">UDP-N-acetylmuramoyl-L-alanyl-D-glutamate synthetase</fullName>
    </alternativeName>
</protein>
<dbReference type="Pfam" id="PF08245">
    <property type="entry name" value="Mur_ligase_M"/>
    <property type="match status" value="1"/>
</dbReference>
<dbReference type="OrthoDB" id="9809796at2"/>
<dbReference type="GO" id="GO:0051301">
    <property type="term" value="P:cell division"/>
    <property type="evidence" value="ECO:0007669"/>
    <property type="project" value="UniProtKB-KW"/>
</dbReference>
<dbReference type="InterPro" id="IPR005762">
    <property type="entry name" value="MurD"/>
</dbReference>
<comment type="catalytic activity">
    <reaction evidence="7 8">
        <text>UDP-N-acetyl-alpha-D-muramoyl-L-alanine + D-glutamate + ATP = UDP-N-acetyl-alpha-D-muramoyl-L-alanyl-D-glutamate + ADP + phosphate + H(+)</text>
        <dbReference type="Rhea" id="RHEA:16429"/>
        <dbReference type="ChEBI" id="CHEBI:15378"/>
        <dbReference type="ChEBI" id="CHEBI:29986"/>
        <dbReference type="ChEBI" id="CHEBI:30616"/>
        <dbReference type="ChEBI" id="CHEBI:43474"/>
        <dbReference type="ChEBI" id="CHEBI:83898"/>
        <dbReference type="ChEBI" id="CHEBI:83900"/>
        <dbReference type="ChEBI" id="CHEBI:456216"/>
        <dbReference type="EC" id="6.3.2.9"/>
    </reaction>
</comment>
<keyword evidence="6 7" id="KW-0067">ATP-binding</keyword>
<feature type="domain" description="Mur ligase central" evidence="10">
    <location>
        <begin position="108"/>
        <end position="287"/>
    </location>
</feature>
<dbReference type="EC" id="6.3.2.9" evidence="7 8"/>
<dbReference type="UniPathway" id="UPA00219"/>
<dbReference type="NCBIfam" id="TIGR01087">
    <property type="entry name" value="murD"/>
    <property type="match status" value="1"/>
</dbReference>
<keyword evidence="12" id="KW-1185">Reference proteome</keyword>
<comment type="function">
    <text evidence="7 8">Cell wall formation. Catalyzes the addition of glutamate to the nucleotide precursor UDP-N-acetylmuramoyl-L-alanine (UMA).</text>
</comment>
<dbReference type="InterPro" id="IPR004101">
    <property type="entry name" value="Mur_ligase_C"/>
</dbReference>
<evidence type="ECO:0000256" key="8">
    <source>
        <dbReference type="RuleBase" id="RU003664"/>
    </source>
</evidence>
<feature type="binding site" evidence="7">
    <location>
        <begin position="110"/>
        <end position="116"/>
    </location>
    <ligand>
        <name>ATP</name>
        <dbReference type="ChEBI" id="CHEBI:30616"/>
    </ligand>
</feature>
<feature type="domain" description="Mur ligase C-terminal" evidence="9">
    <location>
        <begin position="309"/>
        <end position="436"/>
    </location>
</feature>
<evidence type="ECO:0000256" key="7">
    <source>
        <dbReference type="HAMAP-Rule" id="MF_00639"/>
    </source>
</evidence>
<keyword evidence="7 8" id="KW-0961">Cell wall biogenesis/degradation</keyword>
<dbReference type="Gene3D" id="3.40.1190.10">
    <property type="entry name" value="Mur-like, catalytic domain"/>
    <property type="match status" value="1"/>
</dbReference>
<proteinExistence type="inferred from homology"/>
<dbReference type="Proteomes" id="UP000217221">
    <property type="component" value="Chromosome"/>
</dbReference>
<dbReference type="HAMAP" id="MF_00639">
    <property type="entry name" value="MurD"/>
    <property type="match status" value="1"/>
</dbReference>
<dbReference type="GO" id="GO:0008764">
    <property type="term" value="F:UDP-N-acetylmuramoylalanine-D-glutamate ligase activity"/>
    <property type="evidence" value="ECO:0007669"/>
    <property type="project" value="UniProtKB-UniRule"/>
</dbReference>
<keyword evidence="7 8" id="KW-0131">Cell cycle</keyword>
<evidence type="ECO:0000313" key="11">
    <source>
        <dbReference type="EMBL" id="ASY28374.1"/>
    </source>
</evidence>
<keyword evidence="3 7" id="KW-0963">Cytoplasm</keyword>
<dbReference type="KEGG" id="plim:PHILAsVB114_04110"/>
<dbReference type="GO" id="GO:0005524">
    <property type="term" value="F:ATP binding"/>
    <property type="evidence" value="ECO:0007669"/>
    <property type="project" value="UniProtKB-UniRule"/>
</dbReference>
<reference evidence="11 12" key="1">
    <citation type="submission" date="2016-07" db="EMBL/GenBank/DDBJ databases">
        <title>High microdiversification within the ubiquitous acI lineage of Actinobacteria.</title>
        <authorList>
            <person name="Neuenschwander S.M."/>
            <person name="Salcher M."/>
            <person name="Ghai R."/>
            <person name="Pernthaler J."/>
        </authorList>
    </citation>
    <scope>NUCLEOTIDE SEQUENCE [LARGE SCALE GENOMIC DNA]</scope>
    <source>
        <strain evidence="11">MMS-VB-114</strain>
    </source>
</reference>
<dbReference type="InterPro" id="IPR036615">
    <property type="entry name" value="Mur_ligase_C_dom_sf"/>
</dbReference>
<evidence type="ECO:0000256" key="5">
    <source>
        <dbReference type="ARBA" id="ARBA00022741"/>
    </source>
</evidence>
<evidence type="ECO:0000256" key="1">
    <source>
        <dbReference type="ARBA" id="ARBA00004496"/>
    </source>
</evidence>
<dbReference type="SUPFAM" id="SSF51984">
    <property type="entry name" value="MurCD N-terminal domain"/>
    <property type="match status" value="1"/>
</dbReference>
<dbReference type="GO" id="GO:0008360">
    <property type="term" value="P:regulation of cell shape"/>
    <property type="evidence" value="ECO:0007669"/>
    <property type="project" value="UniProtKB-KW"/>
</dbReference>
<comment type="pathway">
    <text evidence="2 7 8">Cell wall biogenesis; peptidoglycan biosynthesis.</text>
</comment>
<dbReference type="EMBL" id="CP016782">
    <property type="protein sequence ID" value="ASY28374.1"/>
    <property type="molecule type" value="Genomic_DNA"/>
</dbReference>
<dbReference type="Gene3D" id="3.90.190.20">
    <property type="entry name" value="Mur ligase, C-terminal domain"/>
    <property type="match status" value="1"/>
</dbReference>
<dbReference type="PANTHER" id="PTHR43692">
    <property type="entry name" value="UDP-N-ACETYLMURAMOYLALANINE--D-GLUTAMATE LIGASE"/>
    <property type="match status" value="1"/>
</dbReference>
<evidence type="ECO:0000259" key="10">
    <source>
        <dbReference type="Pfam" id="PF08245"/>
    </source>
</evidence>